<reference evidence="1 2" key="1">
    <citation type="journal article" date="2014" name="Antonie Van Leeuwenhoek">
        <title>Hyphomonas beringensis sp. nov. and Hyphomonas chukchiensis sp. nov., isolated from surface seawater of the Bering Sea and Chukchi Sea.</title>
        <authorList>
            <person name="Li C."/>
            <person name="Lai Q."/>
            <person name="Li G."/>
            <person name="Dong C."/>
            <person name="Wang J."/>
            <person name="Liao Y."/>
            <person name="Shao Z."/>
        </authorList>
    </citation>
    <scope>NUCLEOTIDE SEQUENCE [LARGE SCALE GENOMIC DNA]</scope>
    <source>
        <strain evidence="1 2">25B14_1</strain>
    </source>
</reference>
<sequence>MDYTPNLQLDYLLPNQAQRHVTVNENTRRLDSLIQLAVLSASVGTQPTSPGEGDRYILPFGASGMSWDEFAAGSVVSFNDGVWIGHTPTPGWLAYVVDAEEIIVFEAGQWGPLRRLGINGAPDSSNRLTVHSDGVLFSYDSGTPEAGNVQLKLNKEAASQTASQLFQTGYSGRAELGLAGSDDFQIKVSPDGSDWTSGICVSSASGFVGVGTTAPSVRLDVNGTIRSASPAGQPHLTNADSDTILGPGESIDILDFSGLIFVVNMTTGGLAQYICGGGMTETVASVTSLPGTLSFASSPNRYVFTNTTGGASAYRFLLLRARDAA</sequence>
<gene>
    <name evidence="1" type="ORF">HY29_07880</name>
</gene>
<name>A0A062ULQ2_9PROT</name>
<dbReference type="InterPro" id="IPR021251">
    <property type="entry name" value="DUF2793"/>
</dbReference>
<evidence type="ECO:0000313" key="2">
    <source>
        <dbReference type="Proteomes" id="UP000027037"/>
    </source>
</evidence>
<dbReference type="STRING" id="1280946.HY29_07880"/>
<accession>A0A062ULQ2</accession>
<dbReference type="Proteomes" id="UP000027037">
    <property type="component" value="Unassembled WGS sequence"/>
</dbReference>
<keyword evidence="2" id="KW-1185">Reference proteome</keyword>
<dbReference type="AlphaFoldDB" id="A0A062ULQ2"/>
<evidence type="ECO:0008006" key="3">
    <source>
        <dbReference type="Google" id="ProtNLM"/>
    </source>
</evidence>
<organism evidence="1 2">
    <name type="scientific">Hyphomonas beringensis</name>
    <dbReference type="NCBI Taxonomy" id="1280946"/>
    <lineage>
        <taxon>Bacteria</taxon>
        <taxon>Pseudomonadati</taxon>
        <taxon>Pseudomonadota</taxon>
        <taxon>Alphaproteobacteria</taxon>
        <taxon>Hyphomonadales</taxon>
        <taxon>Hyphomonadaceae</taxon>
        <taxon>Hyphomonas</taxon>
    </lineage>
</organism>
<dbReference type="eggNOG" id="ENOG502Z9IR">
    <property type="taxonomic scope" value="Bacteria"/>
</dbReference>
<evidence type="ECO:0000313" key="1">
    <source>
        <dbReference type="EMBL" id="KCZ57055.1"/>
    </source>
</evidence>
<protein>
    <recommendedName>
        <fullName evidence="3">DUF2793 domain-containing protein</fullName>
    </recommendedName>
</protein>
<comment type="caution">
    <text evidence="1">The sequence shown here is derived from an EMBL/GenBank/DDBJ whole genome shotgun (WGS) entry which is preliminary data.</text>
</comment>
<dbReference type="OrthoDB" id="564699at2"/>
<dbReference type="Pfam" id="PF10983">
    <property type="entry name" value="DUF2793"/>
    <property type="match status" value="1"/>
</dbReference>
<proteinExistence type="predicted"/>
<dbReference type="EMBL" id="AWFF01000002">
    <property type="protein sequence ID" value="KCZ57055.1"/>
    <property type="molecule type" value="Genomic_DNA"/>
</dbReference>
<dbReference type="RefSeq" id="WP_051601037.1">
    <property type="nucleotide sequence ID" value="NZ_AWFF01000002.1"/>
</dbReference>
<dbReference type="PATRIC" id="fig|1280946.3.peg.370"/>